<reference evidence="2" key="1">
    <citation type="journal article" date="2019" name="Int. J. Syst. Evol. Microbiol.">
        <title>The Global Catalogue of Microorganisms (GCM) 10K type strain sequencing project: providing services to taxonomists for standard genome sequencing and annotation.</title>
        <authorList>
            <consortium name="The Broad Institute Genomics Platform"/>
            <consortium name="The Broad Institute Genome Sequencing Center for Infectious Disease"/>
            <person name="Wu L."/>
            <person name="Ma J."/>
        </authorList>
    </citation>
    <scope>NUCLEOTIDE SEQUENCE [LARGE SCALE GENOMIC DNA]</scope>
    <source>
        <strain evidence="2">CCUG 62215</strain>
    </source>
</reference>
<keyword evidence="2" id="KW-1185">Reference proteome</keyword>
<dbReference type="EMBL" id="JBHTJL010000009">
    <property type="protein sequence ID" value="MFD1063319.1"/>
    <property type="molecule type" value="Genomic_DNA"/>
</dbReference>
<comment type="caution">
    <text evidence="1">The sequence shown here is derived from an EMBL/GenBank/DDBJ whole genome shotgun (WGS) entry which is preliminary data.</text>
</comment>
<protein>
    <submittedName>
        <fullName evidence="1">Uncharacterized protein</fullName>
    </submittedName>
</protein>
<accession>A0ABW3N6L4</accession>
<evidence type="ECO:0000313" key="1">
    <source>
        <dbReference type="EMBL" id="MFD1063319.1"/>
    </source>
</evidence>
<dbReference type="Proteomes" id="UP001597013">
    <property type="component" value="Unassembled WGS sequence"/>
</dbReference>
<organism evidence="1 2">
    <name type="scientific">Winogradskyella litorisediminis</name>
    <dbReference type="NCBI Taxonomy" id="1156618"/>
    <lineage>
        <taxon>Bacteria</taxon>
        <taxon>Pseudomonadati</taxon>
        <taxon>Bacteroidota</taxon>
        <taxon>Flavobacteriia</taxon>
        <taxon>Flavobacteriales</taxon>
        <taxon>Flavobacteriaceae</taxon>
        <taxon>Winogradskyella</taxon>
    </lineage>
</organism>
<evidence type="ECO:0000313" key="2">
    <source>
        <dbReference type="Proteomes" id="UP001597013"/>
    </source>
</evidence>
<sequence>MKSVLQILSFLFAGICFGQKLPKNPVPGKCYEKCFDFEAKIEWREVHCDSLKLRTAGENFVIKGEEAVDIIKKKIKFEKYQEKLIKLGYDLKVTGCIDDKTVEAHHRYLKDKSKAEKVEFKRLKKK</sequence>
<gene>
    <name evidence="1" type="ORF">ACFQ1Q_08665</name>
</gene>
<proteinExistence type="predicted"/>
<name>A0ABW3N6L4_9FLAO</name>
<dbReference type="RefSeq" id="WP_386129965.1">
    <property type="nucleotide sequence ID" value="NZ_JBHTJL010000009.1"/>
</dbReference>